<dbReference type="Gene3D" id="3.40.50.620">
    <property type="entry name" value="HUPs"/>
    <property type="match status" value="1"/>
</dbReference>
<protein>
    <recommendedName>
        <fullName evidence="8">tRNA(Ile)-lysidine synthase</fullName>
        <ecNumber evidence="8">6.3.4.19</ecNumber>
    </recommendedName>
    <alternativeName>
        <fullName evidence="8">tRNA(Ile)-2-lysyl-cytidine synthase</fullName>
    </alternativeName>
    <alternativeName>
        <fullName evidence="8">tRNA(Ile)-lysidine synthetase</fullName>
    </alternativeName>
</protein>
<dbReference type="SUPFAM" id="SSF82829">
    <property type="entry name" value="MesJ substrate recognition domain-like"/>
    <property type="match status" value="1"/>
</dbReference>
<comment type="domain">
    <text evidence="8">The N-terminal region contains the highly conserved SGGXDS motif, predicted to be a P-loop motif involved in ATP binding.</text>
</comment>
<evidence type="ECO:0000256" key="8">
    <source>
        <dbReference type="HAMAP-Rule" id="MF_01161"/>
    </source>
</evidence>
<evidence type="ECO:0000256" key="3">
    <source>
        <dbReference type="ARBA" id="ARBA00022598"/>
    </source>
</evidence>
<evidence type="ECO:0000313" key="11">
    <source>
        <dbReference type="Proteomes" id="UP000523161"/>
    </source>
</evidence>
<dbReference type="NCBIfam" id="TIGR02433">
    <property type="entry name" value="lysidine_TilS_C"/>
    <property type="match status" value="1"/>
</dbReference>
<dbReference type="InterPro" id="IPR012795">
    <property type="entry name" value="tRNA_Ile_lys_synt_N"/>
</dbReference>
<evidence type="ECO:0000256" key="2">
    <source>
        <dbReference type="ARBA" id="ARBA00022490"/>
    </source>
</evidence>
<dbReference type="RefSeq" id="WP_173500913.1">
    <property type="nucleotide sequence ID" value="NZ_JABSOD010000007.1"/>
</dbReference>
<dbReference type="GO" id="GO:0005737">
    <property type="term" value="C:cytoplasm"/>
    <property type="evidence" value="ECO:0007669"/>
    <property type="project" value="UniProtKB-SubCell"/>
</dbReference>
<dbReference type="Pfam" id="PF11734">
    <property type="entry name" value="TilS_C"/>
    <property type="match status" value="1"/>
</dbReference>
<evidence type="ECO:0000313" key="10">
    <source>
        <dbReference type="EMBL" id="NRQ42666.1"/>
    </source>
</evidence>
<dbReference type="NCBIfam" id="TIGR02432">
    <property type="entry name" value="lysidine_TilS_N"/>
    <property type="match status" value="1"/>
</dbReference>
<dbReference type="GO" id="GO:0005524">
    <property type="term" value="F:ATP binding"/>
    <property type="evidence" value="ECO:0007669"/>
    <property type="project" value="UniProtKB-UniRule"/>
</dbReference>
<dbReference type="InterPro" id="IPR015262">
    <property type="entry name" value="tRNA_Ile_lys_synt_subst-bd"/>
</dbReference>
<dbReference type="EMBL" id="JABSOD010000007">
    <property type="protein sequence ID" value="NRQ42666.1"/>
    <property type="molecule type" value="Genomic_DNA"/>
</dbReference>
<dbReference type="Pfam" id="PF01171">
    <property type="entry name" value="ATP_bind_3"/>
    <property type="match status" value="1"/>
</dbReference>
<dbReference type="InterPro" id="IPR012094">
    <property type="entry name" value="tRNA_Ile_lys_synt"/>
</dbReference>
<evidence type="ECO:0000256" key="7">
    <source>
        <dbReference type="ARBA" id="ARBA00048539"/>
    </source>
</evidence>
<comment type="caution">
    <text evidence="10">The sequence shown here is derived from an EMBL/GenBank/DDBJ whole genome shotgun (WGS) entry which is preliminary data.</text>
</comment>
<comment type="catalytic activity">
    <reaction evidence="7 8">
        <text>cytidine(34) in tRNA(Ile2) + L-lysine + ATP = lysidine(34) in tRNA(Ile2) + AMP + diphosphate + H(+)</text>
        <dbReference type="Rhea" id="RHEA:43744"/>
        <dbReference type="Rhea" id="RHEA-COMP:10625"/>
        <dbReference type="Rhea" id="RHEA-COMP:10670"/>
        <dbReference type="ChEBI" id="CHEBI:15378"/>
        <dbReference type="ChEBI" id="CHEBI:30616"/>
        <dbReference type="ChEBI" id="CHEBI:32551"/>
        <dbReference type="ChEBI" id="CHEBI:33019"/>
        <dbReference type="ChEBI" id="CHEBI:82748"/>
        <dbReference type="ChEBI" id="CHEBI:83665"/>
        <dbReference type="ChEBI" id="CHEBI:456215"/>
        <dbReference type="EC" id="6.3.4.19"/>
    </reaction>
</comment>
<evidence type="ECO:0000256" key="6">
    <source>
        <dbReference type="ARBA" id="ARBA00022840"/>
    </source>
</evidence>
<reference evidence="10 11" key="1">
    <citation type="submission" date="2020-06" db="EMBL/GenBank/DDBJ databases">
        <title>Rheinheimera sp. nov., a marine bacterium isolated from coastal.</title>
        <authorList>
            <person name="Yu Q."/>
            <person name="Qi Y."/>
            <person name="Pu J."/>
        </authorList>
    </citation>
    <scope>NUCLEOTIDE SEQUENCE [LARGE SCALE GENOMIC DNA]</scope>
    <source>
        <strain evidence="10 11">YQF-2</strain>
    </source>
</reference>
<comment type="subcellular location">
    <subcellularLocation>
        <location evidence="1 8">Cytoplasm</location>
    </subcellularLocation>
</comment>
<gene>
    <name evidence="8 10" type="primary">tilS</name>
    <name evidence="10" type="ORF">HRH59_08805</name>
</gene>
<dbReference type="PANTHER" id="PTHR43033:SF1">
    <property type="entry name" value="TRNA(ILE)-LYSIDINE SYNTHASE-RELATED"/>
    <property type="match status" value="1"/>
</dbReference>
<dbReference type="InterPro" id="IPR012796">
    <property type="entry name" value="Lysidine-tRNA-synth_C"/>
</dbReference>
<dbReference type="InterPro" id="IPR011063">
    <property type="entry name" value="TilS/TtcA_N"/>
</dbReference>
<comment type="function">
    <text evidence="8">Ligates lysine onto the cytidine present at position 34 of the AUA codon-specific tRNA(Ile) that contains the anticodon CAU, in an ATP-dependent manner. Cytidine is converted to lysidine, thus changing the amino acid specificity of the tRNA from methionine to isoleucine.</text>
</comment>
<sequence length="444" mass="49189">MSEHTPAVSTALSPELSPHYILQALALRADSHVVLALSGGLDSVVLLDLLAKARKMQPFALQAVYINHGISAYAAQWGDFCAQQCQARDVLFTVRSVELHGRDNLELKARTARYQALAEFVSTDKHLLLTAHHGDDQLETLLLALKRGSGAAGLSGIAAVRGFAEGTMQRPLLPFSRSELAAYADGNKLNWVTDDSNNDLRFERNFIRHRITPLLLQRWPHLISSAGRSMQHLADLQQLADHYTEQALAQCLADNCLQLAALAGLLPLQQDLVIRRWLSGYGLNPESRWLNTLKQQVIAARVDATPVLVLADYELRRYGGKLYILKATAPEPLPQLLTWQGEPELTLPAQYGQLHFSAQPQGAALPLGVSAADVVFAKLSLRFKPAGATLHKPLKQWFKLWQVPPWQRRSIPLLLVNGEVVAVAGYASSYAPAQALYWLNWHRR</sequence>
<keyword evidence="2 8" id="KW-0963">Cytoplasm</keyword>
<feature type="domain" description="Lysidine-tRNA(Ile) synthetase C-terminal" evidence="9">
    <location>
        <begin position="372"/>
        <end position="441"/>
    </location>
</feature>
<dbReference type="Pfam" id="PF09179">
    <property type="entry name" value="TilS"/>
    <property type="match status" value="1"/>
</dbReference>
<dbReference type="CDD" id="cd01992">
    <property type="entry name" value="TilS_N"/>
    <property type="match status" value="1"/>
</dbReference>
<dbReference type="Gene3D" id="1.20.59.20">
    <property type="match status" value="1"/>
</dbReference>
<evidence type="ECO:0000256" key="5">
    <source>
        <dbReference type="ARBA" id="ARBA00022741"/>
    </source>
</evidence>
<dbReference type="SUPFAM" id="SSF56037">
    <property type="entry name" value="PheT/TilS domain"/>
    <property type="match status" value="1"/>
</dbReference>
<dbReference type="GO" id="GO:0032267">
    <property type="term" value="F:tRNA(Ile)-lysidine synthase activity"/>
    <property type="evidence" value="ECO:0007669"/>
    <property type="project" value="UniProtKB-EC"/>
</dbReference>
<feature type="binding site" evidence="8">
    <location>
        <begin position="38"/>
        <end position="43"/>
    </location>
    <ligand>
        <name>ATP</name>
        <dbReference type="ChEBI" id="CHEBI:30616"/>
    </ligand>
</feature>
<evidence type="ECO:0000259" key="9">
    <source>
        <dbReference type="SMART" id="SM00977"/>
    </source>
</evidence>
<comment type="similarity">
    <text evidence="8">Belongs to the tRNA(Ile)-lysidine synthase family.</text>
</comment>
<keyword evidence="6 8" id="KW-0067">ATP-binding</keyword>
<accession>A0A7Y5ARQ0</accession>
<name>A0A7Y5ARQ0_9GAMM</name>
<dbReference type="Proteomes" id="UP000523161">
    <property type="component" value="Unassembled WGS sequence"/>
</dbReference>
<dbReference type="HAMAP" id="MF_01161">
    <property type="entry name" value="tRNA_Ile_lys_synt"/>
    <property type="match status" value="1"/>
</dbReference>
<keyword evidence="4 8" id="KW-0819">tRNA processing</keyword>
<keyword evidence="5 8" id="KW-0547">Nucleotide-binding</keyword>
<keyword evidence="3 8" id="KW-0436">Ligase</keyword>
<proteinExistence type="inferred from homology"/>
<dbReference type="PANTHER" id="PTHR43033">
    <property type="entry name" value="TRNA(ILE)-LYSIDINE SYNTHASE-RELATED"/>
    <property type="match status" value="1"/>
</dbReference>
<organism evidence="10 11">
    <name type="scientific">Rheinheimera lutimaris</name>
    <dbReference type="NCBI Taxonomy" id="2740584"/>
    <lineage>
        <taxon>Bacteria</taxon>
        <taxon>Pseudomonadati</taxon>
        <taxon>Pseudomonadota</taxon>
        <taxon>Gammaproteobacteria</taxon>
        <taxon>Chromatiales</taxon>
        <taxon>Chromatiaceae</taxon>
        <taxon>Rheinheimera</taxon>
    </lineage>
</organism>
<evidence type="ECO:0000256" key="4">
    <source>
        <dbReference type="ARBA" id="ARBA00022694"/>
    </source>
</evidence>
<dbReference type="GO" id="GO:0006400">
    <property type="term" value="P:tRNA modification"/>
    <property type="evidence" value="ECO:0007669"/>
    <property type="project" value="UniProtKB-UniRule"/>
</dbReference>
<dbReference type="AlphaFoldDB" id="A0A7Y5ARQ0"/>
<dbReference type="InterPro" id="IPR014729">
    <property type="entry name" value="Rossmann-like_a/b/a_fold"/>
</dbReference>
<dbReference type="SUPFAM" id="SSF52402">
    <property type="entry name" value="Adenine nucleotide alpha hydrolases-like"/>
    <property type="match status" value="1"/>
</dbReference>
<keyword evidence="11" id="KW-1185">Reference proteome</keyword>
<evidence type="ECO:0000256" key="1">
    <source>
        <dbReference type="ARBA" id="ARBA00004496"/>
    </source>
</evidence>
<dbReference type="SMART" id="SM00977">
    <property type="entry name" value="TilS_C"/>
    <property type="match status" value="1"/>
</dbReference>
<dbReference type="EC" id="6.3.4.19" evidence="8"/>